<accession>A0AAN8AP61</accession>
<keyword evidence="3" id="KW-1185">Reference proteome</keyword>
<reference evidence="2 3" key="2">
    <citation type="journal article" date="2023" name="Mol. Biol. Evol.">
        <title>Genomics of Secondarily Temperate Adaptation in the Only Non-Antarctic Icefish.</title>
        <authorList>
            <person name="Rivera-Colon A.G."/>
            <person name="Rayamajhi N."/>
            <person name="Minhas B.F."/>
            <person name="Madrigal G."/>
            <person name="Bilyk K.T."/>
            <person name="Yoon V."/>
            <person name="Hune M."/>
            <person name="Gregory S."/>
            <person name="Cheng C.H.C."/>
            <person name="Catchen J.M."/>
        </authorList>
    </citation>
    <scope>NUCLEOTIDE SEQUENCE [LARGE SCALE GENOMIC DNA]</scope>
    <source>
        <strain evidence="2">JMC-PN-2008</strain>
    </source>
</reference>
<evidence type="ECO:0000256" key="1">
    <source>
        <dbReference type="SAM" id="MobiDB-lite"/>
    </source>
</evidence>
<protein>
    <submittedName>
        <fullName evidence="2">Uncharacterized protein</fullName>
    </submittedName>
</protein>
<reference evidence="2 3" key="1">
    <citation type="journal article" date="2023" name="Genes (Basel)">
        <title>Chromosome-Level Genome Assembly and Circadian Gene Repertoire of the Patagonia Blennie Eleginops maclovinus-The Closest Ancestral Proxy of Antarctic Cryonotothenioids.</title>
        <authorList>
            <person name="Cheng C.C."/>
            <person name="Rivera-Colon A.G."/>
            <person name="Minhas B.F."/>
            <person name="Wilson L."/>
            <person name="Rayamajhi N."/>
            <person name="Vargas-Chacoff L."/>
            <person name="Catchen J.M."/>
        </authorList>
    </citation>
    <scope>NUCLEOTIDE SEQUENCE [LARGE SCALE GENOMIC DNA]</scope>
    <source>
        <strain evidence="2">JMC-PN-2008</strain>
    </source>
</reference>
<dbReference type="Proteomes" id="UP001346869">
    <property type="component" value="Unassembled WGS sequence"/>
</dbReference>
<feature type="region of interest" description="Disordered" evidence="1">
    <location>
        <begin position="55"/>
        <end position="77"/>
    </location>
</feature>
<dbReference type="AlphaFoldDB" id="A0AAN8AP61"/>
<evidence type="ECO:0000313" key="3">
    <source>
        <dbReference type="Proteomes" id="UP001346869"/>
    </source>
</evidence>
<name>A0AAN8AP61_ELEMC</name>
<evidence type="ECO:0000313" key="2">
    <source>
        <dbReference type="EMBL" id="KAK5863414.1"/>
    </source>
</evidence>
<proteinExistence type="predicted"/>
<comment type="caution">
    <text evidence="2">The sequence shown here is derived from an EMBL/GenBank/DDBJ whole genome shotgun (WGS) entry which is preliminary data.</text>
</comment>
<gene>
    <name evidence="2" type="ORF">PBY51_000444</name>
</gene>
<dbReference type="EMBL" id="JAUZQC010000011">
    <property type="protein sequence ID" value="KAK5863414.1"/>
    <property type="molecule type" value="Genomic_DNA"/>
</dbReference>
<organism evidence="2 3">
    <name type="scientific">Eleginops maclovinus</name>
    <name type="common">Patagonian blennie</name>
    <name type="synonym">Eleginus maclovinus</name>
    <dbReference type="NCBI Taxonomy" id="56733"/>
    <lineage>
        <taxon>Eukaryota</taxon>
        <taxon>Metazoa</taxon>
        <taxon>Chordata</taxon>
        <taxon>Craniata</taxon>
        <taxon>Vertebrata</taxon>
        <taxon>Euteleostomi</taxon>
        <taxon>Actinopterygii</taxon>
        <taxon>Neopterygii</taxon>
        <taxon>Teleostei</taxon>
        <taxon>Neoteleostei</taxon>
        <taxon>Acanthomorphata</taxon>
        <taxon>Eupercaria</taxon>
        <taxon>Perciformes</taxon>
        <taxon>Notothenioidei</taxon>
        <taxon>Eleginopidae</taxon>
        <taxon>Eleginops</taxon>
    </lineage>
</organism>
<sequence>MQPLSETARGVVMAPSVEAPPSVGAFPVFRLPAGSPEVELSLTAWAQLRSPEQLPRLSPRACPAPGTPPGIIILPSPNIRRRSPLQPHLQSAPHLLRLSTGGPTATECKIMLCSALSI</sequence>